<dbReference type="CDD" id="cd00085">
    <property type="entry name" value="HNHc"/>
    <property type="match status" value="1"/>
</dbReference>
<dbReference type="InterPro" id="IPR003615">
    <property type="entry name" value="HNH_nuc"/>
</dbReference>
<accession>A0ABN2KG27</accession>
<dbReference type="Pfam" id="PF26340">
    <property type="entry name" value="DNA-SBD_ScoMcrA"/>
    <property type="match status" value="1"/>
</dbReference>
<organism evidence="3 4">
    <name type="scientific">Luedemannella helvata</name>
    <dbReference type="NCBI Taxonomy" id="349315"/>
    <lineage>
        <taxon>Bacteria</taxon>
        <taxon>Bacillati</taxon>
        <taxon>Actinomycetota</taxon>
        <taxon>Actinomycetes</taxon>
        <taxon>Micromonosporales</taxon>
        <taxon>Micromonosporaceae</taxon>
        <taxon>Luedemannella</taxon>
    </lineage>
</organism>
<keyword evidence="3" id="KW-0378">Hydrolase</keyword>
<dbReference type="EMBL" id="BAAALS010000012">
    <property type="protein sequence ID" value="GAA1755252.1"/>
    <property type="molecule type" value="Genomic_DNA"/>
</dbReference>
<evidence type="ECO:0000259" key="1">
    <source>
        <dbReference type="Pfam" id="PF13391"/>
    </source>
</evidence>
<sequence>MPSVTVSFAPSRVWHPEVMTASPGDTGQGGPLDRLARLRQHERGGRRSPHKPLLVLLALGRLHQGHTDGLTWQDAQQRLADLITEYGPASRTRPAQSAAYPFTRLRSDAIWVLDADVPMDDVGPLNRHNPVGRFTPELQTLLHGDPDLVRSTAHALAEAHFPATVAADVLADVGFDPDLVLTAPDVLPDPTGARDRRRDPAWRHAILQAWDLQCAFCGYDGQILGTTVGVEAAHVRWFSFDGPDSLDNGLALCVLHHKLFDRGVIGLDHTHRIDVTTAFRTSTDAGRAIYALHGRHLQPRPGTQPPATDHIAWHRREVFKGTRLPT</sequence>
<feature type="domain" description="HNH nuclease" evidence="1">
    <location>
        <begin position="214"/>
        <end position="268"/>
    </location>
</feature>
<gene>
    <name evidence="3" type="ORF">GCM10009681_28010</name>
</gene>
<keyword evidence="3" id="KW-0255">Endonuclease</keyword>
<dbReference type="InterPro" id="IPR011396">
    <property type="entry name" value="PT_DNA_restrict"/>
</dbReference>
<evidence type="ECO:0000313" key="4">
    <source>
        <dbReference type="Proteomes" id="UP001500655"/>
    </source>
</evidence>
<name>A0ABN2KG27_9ACTN</name>
<keyword evidence="3" id="KW-0540">Nuclease</keyword>
<evidence type="ECO:0000259" key="2">
    <source>
        <dbReference type="Pfam" id="PF26340"/>
    </source>
</evidence>
<evidence type="ECO:0000313" key="3">
    <source>
        <dbReference type="EMBL" id="GAA1755252.1"/>
    </source>
</evidence>
<protein>
    <submittedName>
        <fullName evidence="3">HNH endonuclease</fullName>
    </submittedName>
</protein>
<dbReference type="PIRSF" id="PIRSF030850">
    <property type="entry name" value="UCP030850"/>
    <property type="match status" value="1"/>
</dbReference>
<dbReference type="InterPro" id="IPR058813">
    <property type="entry name" value="DNA-SBD_ScoMcrA"/>
</dbReference>
<dbReference type="Pfam" id="PF13391">
    <property type="entry name" value="HNH_2"/>
    <property type="match status" value="1"/>
</dbReference>
<comment type="caution">
    <text evidence="3">The sequence shown here is derived from an EMBL/GenBank/DDBJ whole genome shotgun (WGS) entry which is preliminary data.</text>
</comment>
<proteinExistence type="predicted"/>
<feature type="domain" description="ScoMcrA-like DNA sulfur-binding" evidence="2">
    <location>
        <begin position="32"/>
        <end position="176"/>
    </location>
</feature>
<keyword evidence="4" id="KW-1185">Reference proteome</keyword>
<reference evidence="4" key="1">
    <citation type="journal article" date="2019" name="Int. J. Syst. Evol. Microbiol.">
        <title>The Global Catalogue of Microorganisms (GCM) 10K type strain sequencing project: providing services to taxonomists for standard genome sequencing and annotation.</title>
        <authorList>
            <consortium name="The Broad Institute Genomics Platform"/>
            <consortium name="The Broad Institute Genome Sequencing Center for Infectious Disease"/>
            <person name="Wu L."/>
            <person name="Ma J."/>
        </authorList>
    </citation>
    <scope>NUCLEOTIDE SEQUENCE [LARGE SCALE GENOMIC DNA]</scope>
    <source>
        <strain evidence="4">JCM 13249</strain>
    </source>
</reference>
<dbReference type="Proteomes" id="UP001500655">
    <property type="component" value="Unassembled WGS sequence"/>
</dbReference>
<dbReference type="NCBIfam" id="NF045808">
    <property type="entry name" value="PT-DNA_restrict"/>
    <property type="match status" value="1"/>
</dbReference>
<dbReference type="GO" id="GO:0004519">
    <property type="term" value="F:endonuclease activity"/>
    <property type="evidence" value="ECO:0007669"/>
    <property type="project" value="UniProtKB-KW"/>
</dbReference>